<dbReference type="Pfam" id="PF14322">
    <property type="entry name" value="SusD-like_3"/>
    <property type="match status" value="1"/>
</dbReference>
<evidence type="ECO:0000259" key="7">
    <source>
        <dbReference type="Pfam" id="PF14322"/>
    </source>
</evidence>
<dbReference type="GO" id="GO:0009279">
    <property type="term" value="C:cell outer membrane"/>
    <property type="evidence" value="ECO:0007669"/>
    <property type="project" value="UniProtKB-SubCell"/>
</dbReference>
<evidence type="ECO:0000256" key="2">
    <source>
        <dbReference type="ARBA" id="ARBA00006275"/>
    </source>
</evidence>
<dbReference type="Gene3D" id="1.25.40.390">
    <property type="match status" value="1"/>
</dbReference>
<organism evidence="8 9">
    <name type="scientific">Bacteroides faecalis</name>
    <dbReference type="NCBI Taxonomy" id="2447885"/>
    <lineage>
        <taxon>Bacteria</taxon>
        <taxon>Pseudomonadati</taxon>
        <taxon>Bacteroidota</taxon>
        <taxon>Bacteroidia</taxon>
        <taxon>Bacteroidales</taxon>
        <taxon>Bacteroidaceae</taxon>
        <taxon>Bacteroides</taxon>
    </lineage>
</organism>
<evidence type="ECO:0000313" key="9">
    <source>
        <dbReference type="Proteomes" id="UP000288079"/>
    </source>
</evidence>
<feature type="domain" description="SusD-like N-terminal" evidence="7">
    <location>
        <begin position="53"/>
        <end position="196"/>
    </location>
</feature>
<name>A0A401LPF7_9BACE</name>
<keyword evidence="4" id="KW-0472">Membrane</keyword>
<keyword evidence="3" id="KW-0732">Signal</keyword>
<dbReference type="InterPro" id="IPR033985">
    <property type="entry name" value="SusD-like_N"/>
</dbReference>
<dbReference type="Pfam" id="PF07980">
    <property type="entry name" value="SusD_RagB"/>
    <property type="match status" value="1"/>
</dbReference>
<dbReference type="InterPro" id="IPR012944">
    <property type="entry name" value="SusD_RagB_dom"/>
</dbReference>
<comment type="subcellular location">
    <subcellularLocation>
        <location evidence="1">Cell outer membrane</location>
    </subcellularLocation>
</comment>
<sequence>MQSLDTVFQKKGLTEQFLYNVYSYLPAPGQTWDGDNSKSIPWILCADEAFNVEPNGVNNFCNNIFTANNEEFMKWKRYYEGIRNASIFIKRAPECKELNTIQLREYIGEAQFLKAYFYFELMKQYGPVCLVPEDGFTLEQPIEEILITRNSWDECVDYVNNLLQEAAQKLPDERPSSDFGKPTSGAALAARSRLLLYSASPLFNGNTSYADFKDKKTGINYINQIKDESKWAIAVLAAKEVINKGKYKLMNVPKDEKTPELPKNVISDPDFYNQYPNGAAGIDHYLSYANMFNGAVSGSKNTEIIFAMPGIGIDQYCAPNKMRGYSSYNVTQKLVDAYYMINGKTIEEGGSDPDYPYTTEKSSSSTNFSGYILPSGVYGWYLNREMRFYATIGFNRSYYIGSSSPRSAYKNFEAEFHSGGNCTDAVSGTWMTDRFRYCMTGYLCRKFQHSEDVFGGSYYGSVKPKVWIDYRLAEIYLNYVEALNELTGSHTIGEQTVSRDPSEIKKYFNMIRYRAGLPGITLSDADNVEKVRQLIRKERQIELAWEGHRYFDVRRWKIAIEEENDNVTGMAVNKKEDDGFYRVVQVKEVAYAYKRFSSRKNFWPIPQTEITKNTNIIQNPGWE</sequence>
<keyword evidence="9" id="KW-1185">Reference proteome</keyword>
<evidence type="ECO:0000259" key="6">
    <source>
        <dbReference type="Pfam" id="PF07980"/>
    </source>
</evidence>
<dbReference type="SUPFAM" id="SSF48452">
    <property type="entry name" value="TPR-like"/>
    <property type="match status" value="1"/>
</dbReference>
<keyword evidence="5" id="KW-0998">Cell outer membrane</keyword>
<evidence type="ECO:0000256" key="3">
    <source>
        <dbReference type="ARBA" id="ARBA00022729"/>
    </source>
</evidence>
<protein>
    <submittedName>
        <fullName evidence="8">Membrane protein</fullName>
    </submittedName>
</protein>
<evidence type="ECO:0000256" key="5">
    <source>
        <dbReference type="ARBA" id="ARBA00023237"/>
    </source>
</evidence>
<comment type="similarity">
    <text evidence="2">Belongs to the SusD family.</text>
</comment>
<dbReference type="EMBL" id="BHWB01000001">
    <property type="protein sequence ID" value="GCB33327.1"/>
    <property type="molecule type" value="Genomic_DNA"/>
</dbReference>
<feature type="domain" description="RagB/SusD" evidence="6">
    <location>
        <begin position="315"/>
        <end position="622"/>
    </location>
</feature>
<comment type="caution">
    <text evidence="8">The sequence shown here is derived from an EMBL/GenBank/DDBJ whole genome shotgun (WGS) entry which is preliminary data.</text>
</comment>
<dbReference type="Proteomes" id="UP000288079">
    <property type="component" value="Unassembled WGS sequence"/>
</dbReference>
<dbReference type="InterPro" id="IPR011990">
    <property type="entry name" value="TPR-like_helical_dom_sf"/>
</dbReference>
<proteinExistence type="inferred from homology"/>
<evidence type="ECO:0000256" key="1">
    <source>
        <dbReference type="ARBA" id="ARBA00004442"/>
    </source>
</evidence>
<gene>
    <name evidence="8" type="ORF">KGMB02408_02720</name>
</gene>
<reference evidence="8 9" key="1">
    <citation type="submission" date="2018-10" db="EMBL/GenBank/DDBJ databases">
        <title>Draft Genome Sequence of Bacteroides sp. KCTC 15687.</title>
        <authorList>
            <person name="Yu S.Y."/>
            <person name="Kim J.S."/>
            <person name="Oh B.S."/>
            <person name="Park S.H."/>
            <person name="Kang S.W."/>
            <person name="Park J.E."/>
            <person name="Choi S.H."/>
            <person name="Han K.I."/>
            <person name="Lee K.C."/>
            <person name="Eom M.K."/>
            <person name="Suh M.K."/>
            <person name="Lee D.H."/>
            <person name="Yoon H."/>
            <person name="Kim B."/>
            <person name="Yang S.J."/>
            <person name="Lee J.S."/>
            <person name="Lee J.H."/>
        </authorList>
    </citation>
    <scope>NUCLEOTIDE SEQUENCE [LARGE SCALE GENOMIC DNA]</scope>
    <source>
        <strain evidence="8 9">KCTC 15687</strain>
    </source>
</reference>
<accession>A0A401LPF7</accession>
<evidence type="ECO:0000313" key="8">
    <source>
        <dbReference type="EMBL" id="GCB33327.1"/>
    </source>
</evidence>
<dbReference type="AlphaFoldDB" id="A0A401LPF7"/>
<evidence type="ECO:0000256" key="4">
    <source>
        <dbReference type="ARBA" id="ARBA00023136"/>
    </source>
</evidence>